<dbReference type="Pfam" id="PF01346">
    <property type="entry name" value="FKBP_N"/>
    <property type="match status" value="1"/>
</dbReference>
<dbReference type="FunFam" id="3.10.50.40:FF:000006">
    <property type="entry name" value="Peptidyl-prolyl cis-trans isomerase"/>
    <property type="match status" value="1"/>
</dbReference>
<dbReference type="SUPFAM" id="SSF54534">
    <property type="entry name" value="FKBP-like"/>
    <property type="match status" value="1"/>
</dbReference>
<dbReference type="HOGENOM" id="CLU_013615_0_1_5"/>
<evidence type="ECO:0000256" key="3">
    <source>
        <dbReference type="ARBA" id="ARBA00023110"/>
    </source>
</evidence>
<evidence type="ECO:0000256" key="6">
    <source>
        <dbReference type="RuleBase" id="RU003915"/>
    </source>
</evidence>
<dbReference type="InterPro" id="IPR036944">
    <property type="entry name" value="PPIase_FKBP_N_sf"/>
</dbReference>
<name>A0L9I4_MAGMM</name>
<dbReference type="Pfam" id="PF00254">
    <property type="entry name" value="FKBP_C"/>
    <property type="match status" value="1"/>
</dbReference>
<dbReference type="AlphaFoldDB" id="A0L9I4"/>
<evidence type="ECO:0000256" key="2">
    <source>
        <dbReference type="ARBA" id="ARBA00006577"/>
    </source>
</evidence>
<accession>A0L9I4</accession>
<dbReference type="GO" id="GO:0006457">
    <property type="term" value="P:protein folding"/>
    <property type="evidence" value="ECO:0007669"/>
    <property type="project" value="InterPro"/>
</dbReference>
<dbReference type="InterPro" id="IPR046357">
    <property type="entry name" value="PPIase_dom_sf"/>
</dbReference>
<evidence type="ECO:0000313" key="8">
    <source>
        <dbReference type="EMBL" id="ABK44627.1"/>
    </source>
</evidence>
<dbReference type="PROSITE" id="PS50059">
    <property type="entry name" value="FKBP_PPIASE"/>
    <property type="match status" value="1"/>
</dbReference>
<gene>
    <name evidence="8" type="ordered locus">Mmc1_2126</name>
</gene>
<dbReference type="Proteomes" id="UP000002586">
    <property type="component" value="Chromosome"/>
</dbReference>
<evidence type="ECO:0000256" key="5">
    <source>
        <dbReference type="PROSITE-ProRule" id="PRU00277"/>
    </source>
</evidence>
<reference evidence="8 9" key="2">
    <citation type="journal article" date="2012" name="Int. J. Syst. Evol. Microbiol.">
        <title>Magnetococcus marinus gen. nov., sp. nov., a marine, magnetotactic bacterium that represents a novel lineage (Magnetococcaceae fam. nov.; Magnetococcales ord. nov.) at the base of the Alphaproteobacteria.</title>
        <authorList>
            <person name="Bazylinski D.A."/>
            <person name="Williams T.J."/>
            <person name="Lefevre C.T."/>
            <person name="Berg R.J."/>
            <person name="Zhang C.L."/>
            <person name="Bowser S.S."/>
            <person name="Dean A.J."/>
            <person name="Beveridge T.J."/>
        </authorList>
    </citation>
    <scope>NUCLEOTIDE SEQUENCE [LARGE SCALE GENOMIC DNA]</scope>
    <source>
        <strain evidence="9">ATCC BAA-1437 / JCM 17883 / MC-1</strain>
    </source>
</reference>
<dbReference type="InterPro" id="IPR001179">
    <property type="entry name" value="PPIase_FKBP_dom"/>
</dbReference>
<evidence type="ECO:0000256" key="4">
    <source>
        <dbReference type="ARBA" id="ARBA00023235"/>
    </source>
</evidence>
<organism evidence="8 9">
    <name type="scientific">Magnetococcus marinus (strain ATCC BAA-1437 / JCM 17883 / MC-1)</name>
    <dbReference type="NCBI Taxonomy" id="156889"/>
    <lineage>
        <taxon>Bacteria</taxon>
        <taxon>Pseudomonadati</taxon>
        <taxon>Pseudomonadota</taxon>
        <taxon>Magnetococcia</taxon>
        <taxon>Magnetococcales</taxon>
        <taxon>Magnetococcaceae</taxon>
        <taxon>Magnetococcus</taxon>
    </lineage>
</organism>
<dbReference type="EMBL" id="CP000471">
    <property type="protein sequence ID" value="ABK44627.1"/>
    <property type="molecule type" value="Genomic_DNA"/>
</dbReference>
<keyword evidence="4 5" id="KW-0413">Isomerase</keyword>
<dbReference type="Gene3D" id="1.10.287.460">
    <property type="entry name" value="Peptidyl-prolyl cis-trans isomerase, FKBP-type, N-terminal domain"/>
    <property type="match status" value="1"/>
</dbReference>
<keyword evidence="3 5" id="KW-0697">Rotamase</keyword>
<dbReference type="PANTHER" id="PTHR43811">
    <property type="entry name" value="FKBP-TYPE PEPTIDYL-PROLYL CIS-TRANS ISOMERASE FKPA"/>
    <property type="match status" value="1"/>
</dbReference>
<protein>
    <recommendedName>
        <fullName evidence="6">Peptidyl-prolyl cis-trans isomerase</fullName>
        <ecNumber evidence="6">5.2.1.8</ecNumber>
    </recommendedName>
</protein>
<dbReference type="STRING" id="156889.Mmc1_2126"/>
<dbReference type="OrthoDB" id="9812109at2"/>
<proteinExistence type="inferred from homology"/>
<dbReference type="eggNOG" id="COG0545">
    <property type="taxonomic scope" value="Bacteria"/>
</dbReference>
<dbReference type="RefSeq" id="WP_011713755.1">
    <property type="nucleotide sequence ID" value="NC_008576.1"/>
</dbReference>
<comment type="catalytic activity">
    <reaction evidence="1 5 6">
        <text>[protein]-peptidylproline (omega=180) = [protein]-peptidylproline (omega=0)</text>
        <dbReference type="Rhea" id="RHEA:16237"/>
        <dbReference type="Rhea" id="RHEA-COMP:10747"/>
        <dbReference type="Rhea" id="RHEA-COMP:10748"/>
        <dbReference type="ChEBI" id="CHEBI:83833"/>
        <dbReference type="ChEBI" id="CHEBI:83834"/>
        <dbReference type="EC" id="5.2.1.8"/>
    </reaction>
</comment>
<dbReference type="EC" id="5.2.1.8" evidence="6"/>
<dbReference type="KEGG" id="mgm:Mmc1_2126"/>
<dbReference type="PANTHER" id="PTHR43811:SF57">
    <property type="entry name" value="FKBP-TYPE PEPTIDYL-PROLYL CIS-TRANS ISOMERASE FKPA-RELATED"/>
    <property type="match status" value="1"/>
</dbReference>
<comment type="similarity">
    <text evidence="2 6">Belongs to the FKBP-type PPIase family.</text>
</comment>
<keyword evidence="9" id="KW-1185">Reference proteome</keyword>
<sequence length="232" mass="25740" precursor="true">MMRLIKPSALAFCLVVAMTPGFGMAGKLESSKDRLSYALGADLADSMTENGFDVDPDILIMGLRDKLAGQALQMSPEEMQKAMKEEILRRRALVTEKKDSLKKDNLKEAEAFLKENGRKPGVRTTMSGLQYKELKAGTGAKPANRTAKVKVHYEGRLLDGTIFDSSYKRNEPVEFTLSQVVMGWTEGLQLMKTGSIYELYLPPHLAYGEAGRPPVIAPNKLLIFKVELLEVK</sequence>
<evidence type="ECO:0000259" key="7">
    <source>
        <dbReference type="PROSITE" id="PS50059"/>
    </source>
</evidence>
<reference evidence="9" key="1">
    <citation type="journal article" date="2009" name="Appl. Environ. Microbiol.">
        <title>Complete genome sequence of the chemolithoautotrophic marine magnetotactic coccus strain MC-1.</title>
        <authorList>
            <person name="Schubbe S."/>
            <person name="Williams T.J."/>
            <person name="Xie G."/>
            <person name="Kiss H.E."/>
            <person name="Brettin T.S."/>
            <person name="Martinez D."/>
            <person name="Ross C.A."/>
            <person name="Schuler D."/>
            <person name="Cox B.L."/>
            <person name="Nealson K.H."/>
            <person name="Bazylinski D.A."/>
        </authorList>
    </citation>
    <scope>NUCLEOTIDE SEQUENCE [LARGE SCALE GENOMIC DNA]</scope>
    <source>
        <strain evidence="9">ATCC BAA-1437 / JCM 17883 / MC-1</strain>
    </source>
</reference>
<evidence type="ECO:0000313" key="9">
    <source>
        <dbReference type="Proteomes" id="UP000002586"/>
    </source>
</evidence>
<evidence type="ECO:0000256" key="1">
    <source>
        <dbReference type="ARBA" id="ARBA00000971"/>
    </source>
</evidence>
<dbReference type="InterPro" id="IPR000774">
    <property type="entry name" value="PPIase_FKBP_N"/>
</dbReference>
<feature type="domain" description="PPIase FKBP-type" evidence="7">
    <location>
        <begin position="146"/>
        <end position="232"/>
    </location>
</feature>
<dbReference type="Gene3D" id="3.10.50.40">
    <property type="match status" value="1"/>
</dbReference>
<dbReference type="GO" id="GO:0003755">
    <property type="term" value="F:peptidyl-prolyl cis-trans isomerase activity"/>
    <property type="evidence" value="ECO:0007669"/>
    <property type="project" value="UniProtKB-UniRule"/>
</dbReference>